<evidence type="ECO:0000313" key="5">
    <source>
        <dbReference type="Proteomes" id="UP001602119"/>
    </source>
</evidence>
<dbReference type="EMBL" id="JBIAXI010000017">
    <property type="protein sequence ID" value="MFF4776348.1"/>
    <property type="molecule type" value="Genomic_DNA"/>
</dbReference>
<dbReference type="InterPro" id="IPR013762">
    <property type="entry name" value="Integrase-like_cat_sf"/>
</dbReference>
<accession>A0ABW6VDH8</accession>
<dbReference type="PROSITE" id="PS51898">
    <property type="entry name" value="TYR_RECOMBINASE"/>
    <property type="match status" value="1"/>
</dbReference>
<dbReference type="Gene3D" id="1.10.443.10">
    <property type="entry name" value="Intergrase catalytic core"/>
    <property type="match status" value="1"/>
</dbReference>
<dbReference type="Proteomes" id="UP001602119">
    <property type="component" value="Unassembled WGS sequence"/>
</dbReference>
<reference evidence="4 5" key="1">
    <citation type="submission" date="2024-10" db="EMBL/GenBank/DDBJ databases">
        <title>The Natural Products Discovery Center: Release of the First 8490 Sequenced Strains for Exploring Actinobacteria Biosynthetic Diversity.</title>
        <authorList>
            <person name="Kalkreuter E."/>
            <person name="Kautsar S.A."/>
            <person name="Yang D."/>
            <person name="Bader C.D."/>
            <person name="Teijaro C.N."/>
            <person name="Fluegel L."/>
            <person name="Davis C.M."/>
            <person name="Simpson J.R."/>
            <person name="Lauterbach L."/>
            <person name="Steele A.D."/>
            <person name="Gui C."/>
            <person name="Meng S."/>
            <person name="Li G."/>
            <person name="Viehrig K."/>
            <person name="Ye F."/>
            <person name="Su P."/>
            <person name="Kiefer A.F."/>
            <person name="Nichols A."/>
            <person name="Cepeda A.J."/>
            <person name="Yan W."/>
            <person name="Fan B."/>
            <person name="Jiang Y."/>
            <person name="Adhikari A."/>
            <person name="Zheng C.-J."/>
            <person name="Schuster L."/>
            <person name="Cowan T.M."/>
            <person name="Smanski M.J."/>
            <person name="Chevrette M.G."/>
            <person name="De Carvalho L.P.S."/>
            <person name="Shen B."/>
        </authorList>
    </citation>
    <scope>NUCLEOTIDE SEQUENCE [LARGE SCALE GENOMIC DNA]</scope>
    <source>
        <strain evidence="4 5">NPDC001281</strain>
    </source>
</reference>
<evidence type="ECO:0000259" key="3">
    <source>
        <dbReference type="PROSITE" id="PS51898"/>
    </source>
</evidence>
<feature type="compositionally biased region" description="Basic residues" evidence="2">
    <location>
        <begin position="63"/>
        <end position="79"/>
    </location>
</feature>
<dbReference type="InterPro" id="IPR002104">
    <property type="entry name" value="Integrase_catalytic"/>
</dbReference>
<gene>
    <name evidence="4" type="ORF">ACFY05_26150</name>
</gene>
<evidence type="ECO:0000313" key="4">
    <source>
        <dbReference type="EMBL" id="MFF4776348.1"/>
    </source>
</evidence>
<sequence length="79" mass="8725">MSPKRVTEEFKRLARAAGLPVIKAHEARHTAATLAPESGPNVKTVSTQLGHADEHPPTTRTRTFGRRSMTRPPRRRGTS</sequence>
<feature type="domain" description="Tyr recombinase" evidence="3">
    <location>
        <begin position="1"/>
        <end position="79"/>
    </location>
</feature>
<keyword evidence="1" id="KW-0233">DNA recombination</keyword>
<organism evidence="4 5">
    <name type="scientific">Microtetraspora fusca</name>
    <dbReference type="NCBI Taxonomy" id="1997"/>
    <lineage>
        <taxon>Bacteria</taxon>
        <taxon>Bacillati</taxon>
        <taxon>Actinomycetota</taxon>
        <taxon>Actinomycetes</taxon>
        <taxon>Streptosporangiales</taxon>
        <taxon>Streptosporangiaceae</taxon>
        <taxon>Microtetraspora</taxon>
    </lineage>
</organism>
<dbReference type="SUPFAM" id="SSF56349">
    <property type="entry name" value="DNA breaking-rejoining enzymes"/>
    <property type="match status" value="1"/>
</dbReference>
<dbReference type="Pfam" id="PF00589">
    <property type="entry name" value="Phage_integrase"/>
    <property type="match status" value="1"/>
</dbReference>
<name>A0ABW6VDH8_MICFU</name>
<evidence type="ECO:0000256" key="2">
    <source>
        <dbReference type="SAM" id="MobiDB-lite"/>
    </source>
</evidence>
<dbReference type="InterPro" id="IPR011010">
    <property type="entry name" value="DNA_brk_join_enz"/>
</dbReference>
<protein>
    <submittedName>
        <fullName evidence="4">Tyrosine-type recombinase/integrase</fullName>
    </submittedName>
</protein>
<dbReference type="RefSeq" id="WP_387344685.1">
    <property type="nucleotide sequence ID" value="NZ_JBIAXI010000017.1"/>
</dbReference>
<feature type="region of interest" description="Disordered" evidence="2">
    <location>
        <begin position="31"/>
        <end position="79"/>
    </location>
</feature>
<proteinExistence type="predicted"/>
<comment type="caution">
    <text evidence="4">The sequence shown here is derived from an EMBL/GenBank/DDBJ whole genome shotgun (WGS) entry which is preliminary data.</text>
</comment>
<evidence type="ECO:0000256" key="1">
    <source>
        <dbReference type="ARBA" id="ARBA00023172"/>
    </source>
</evidence>
<keyword evidence="5" id="KW-1185">Reference proteome</keyword>